<gene>
    <name evidence="2" type="ORF">PHACADRAFT_182195</name>
</gene>
<feature type="compositionally biased region" description="Basic residues" evidence="1">
    <location>
        <begin position="226"/>
        <end position="237"/>
    </location>
</feature>
<organism evidence="2 3">
    <name type="scientific">Phanerochaete carnosa (strain HHB-10118-sp)</name>
    <name type="common">White-rot fungus</name>
    <name type="synonym">Peniophora carnosa</name>
    <dbReference type="NCBI Taxonomy" id="650164"/>
    <lineage>
        <taxon>Eukaryota</taxon>
        <taxon>Fungi</taxon>
        <taxon>Dikarya</taxon>
        <taxon>Basidiomycota</taxon>
        <taxon>Agaricomycotina</taxon>
        <taxon>Agaricomycetes</taxon>
        <taxon>Polyporales</taxon>
        <taxon>Phanerochaetaceae</taxon>
        <taxon>Phanerochaete</taxon>
    </lineage>
</organism>
<dbReference type="GeneID" id="18910072"/>
<dbReference type="RefSeq" id="XP_007393088.1">
    <property type="nucleotide sequence ID" value="XM_007393026.1"/>
</dbReference>
<feature type="compositionally biased region" description="Low complexity" evidence="1">
    <location>
        <begin position="209"/>
        <end position="225"/>
    </location>
</feature>
<dbReference type="KEGG" id="pco:PHACADRAFT_182195"/>
<feature type="compositionally biased region" description="Polar residues" evidence="1">
    <location>
        <begin position="18"/>
        <end position="29"/>
    </location>
</feature>
<feature type="compositionally biased region" description="Low complexity" evidence="1">
    <location>
        <begin position="95"/>
        <end position="108"/>
    </location>
</feature>
<feature type="region of interest" description="Disordered" evidence="1">
    <location>
        <begin position="16"/>
        <end position="115"/>
    </location>
</feature>
<feature type="region of interest" description="Disordered" evidence="1">
    <location>
        <begin position="188"/>
        <end position="237"/>
    </location>
</feature>
<dbReference type="EMBL" id="JH930470">
    <property type="protein sequence ID" value="EKM57743.1"/>
    <property type="molecule type" value="Genomic_DNA"/>
</dbReference>
<dbReference type="AlphaFoldDB" id="K5W1L3"/>
<proteinExistence type="predicted"/>
<feature type="compositionally biased region" description="Low complexity" evidence="1">
    <location>
        <begin position="61"/>
        <end position="72"/>
    </location>
</feature>
<dbReference type="HOGENOM" id="CLU_994111_0_0_1"/>
<feature type="compositionally biased region" description="Low complexity" evidence="1">
    <location>
        <begin position="43"/>
        <end position="53"/>
    </location>
</feature>
<protein>
    <submittedName>
        <fullName evidence="2">Uncharacterized protein</fullName>
    </submittedName>
</protein>
<dbReference type="Proteomes" id="UP000008370">
    <property type="component" value="Unassembled WGS sequence"/>
</dbReference>
<accession>K5W1L3</accession>
<keyword evidence="3" id="KW-1185">Reference proteome</keyword>
<dbReference type="InParanoid" id="K5W1L3"/>
<feature type="compositionally biased region" description="Basic and acidic residues" evidence="1">
    <location>
        <begin position="77"/>
        <end position="94"/>
    </location>
</feature>
<dbReference type="OrthoDB" id="2976199at2759"/>
<reference evidence="2 3" key="1">
    <citation type="journal article" date="2012" name="BMC Genomics">
        <title>Comparative genomics of the white-rot fungi, Phanerochaete carnosa and P. chrysosporium, to elucidate the genetic basis of the distinct wood types they colonize.</title>
        <authorList>
            <person name="Suzuki H."/>
            <person name="MacDonald J."/>
            <person name="Syed K."/>
            <person name="Salamov A."/>
            <person name="Hori C."/>
            <person name="Aerts A."/>
            <person name="Henrissat B."/>
            <person name="Wiebenga A."/>
            <person name="vanKuyk P.A."/>
            <person name="Barry K."/>
            <person name="Lindquist E."/>
            <person name="LaButti K."/>
            <person name="Lapidus A."/>
            <person name="Lucas S."/>
            <person name="Coutinho P."/>
            <person name="Gong Y."/>
            <person name="Samejima M."/>
            <person name="Mahadevan R."/>
            <person name="Abou-Zaid M."/>
            <person name="de Vries R.P."/>
            <person name="Igarashi K."/>
            <person name="Yadav J.S."/>
            <person name="Grigoriev I.V."/>
            <person name="Master E.R."/>
        </authorList>
    </citation>
    <scope>NUCLEOTIDE SEQUENCE [LARGE SCALE GENOMIC DNA]</scope>
    <source>
        <strain evidence="2 3">HHB-10118-sp</strain>
    </source>
</reference>
<evidence type="ECO:0000313" key="2">
    <source>
        <dbReference type="EMBL" id="EKM57743.1"/>
    </source>
</evidence>
<evidence type="ECO:0000256" key="1">
    <source>
        <dbReference type="SAM" id="MobiDB-lite"/>
    </source>
</evidence>
<evidence type="ECO:0000313" key="3">
    <source>
        <dbReference type="Proteomes" id="UP000008370"/>
    </source>
</evidence>
<sequence length="237" mass="26831">MTEYDWSPEAWERHLENQQRVSNWVTDQSARLPKQQRASSVAPSYPTQSSHQSSSRHNRRSSSTSPTSSTPTKARPARPEHKRSYTEPVHEAYRSSRPSRSRQISPQPVYQSKASPTAYASQTYIPHTTPYVVSHDKHGGGYRYQTYSYDATSGHLVLPPPRSGEQYIIMPSADRKLVVVNNDPYTVVHQDSRSSSHSSSSKNQPLLKRLFTSLSPSRSSGSSTKLTRHTSRDRRAY</sequence>
<name>K5W1L3_PHACS</name>